<protein>
    <recommendedName>
        <fullName evidence="3">DUF4259 domain-containing protein</fullName>
    </recommendedName>
</protein>
<evidence type="ECO:0008006" key="3">
    <source>
        <dbReference type="Google" id="ProtNLM"/>
    </source>
</evidence>
<dbReference type="Proteomes" id="UP000641803">
    <property type="component" value="Unassembled WGS sequence"/>
</dbReference>
<accession>A0ABR8RUE1</accession>
<organism evidence="1 2">
    <name type="scientific">Oerskovia rustica</name>
    <dbReference type="NCBI Taxonomy" id="2762237"/>
    <lineage>
        <taxon>Bacteria</taxon>
        <taxon>Bacillati</taxon>
        <taxon>Actinomycetota</taxon>
        <taxon>Actinomycetes</taxon>
        <taxon>Micrococcales</taxon>
        <taxon>Cellulomonadaceae</taxon>
        <taxon>Oerskovia</taxon>
    </lineage>
</organism>
<name>A0ABR8RUE1_9CELL</name>
<keyword evidence="2" id="KW-1185">Reference proteome</keyword>
<gene>
    <name evidence="1" type="ORF">H9652_13300</name>
</gene>
<dbReference type="RefSeq" id="WP_191796674.1">
    <property type="nucleotide sequence ID" value="NZ_JACSQQ010000022.1"/>
</dbReference>
<sequence>MTNPAPWDDTTWAAWAVGLVEPLIDPYDRVADLEAMREQARGHRLRAVTLLAGTLSDLLDSLPDEDPWRHVDPATFGTYRDGLDLVPTEATEIREDIGLAALARPLGREGAQIMSDAEHGWENAAHRANELDDPIPVLARVVSWASWRRRVYVGEDTYPVLVVFSWLRRAALVAAGQQIDDAESHERTRASARIVDDLV</sequence>
<reference evidence="1 2" key="1">
    <citation type="submission" date="2020-08" db="EMBL/GenBank/DDBJ databases">
        <title>A Genomic Blueprint of the Chicken Gut Microbiome.</title>
        <authorList>
            <person name="Gilroy R."/>
            <person name="Ravi A."/>
            <person name="Getino M."/>
            <person name="Pursley I."/>
            <person name="Horton D.L."/>
            <person name="Alikhan N.-F."/>
            <person name="Baker D."/>
            <person name="Gharbi K."/>
            <person name="Hall N."/>
            <person name="Watson M."/>
            <person name="Adriaenssens E.M."/>
            <person name="Foster-Nyarko E."/>
            <person name="Jarju S."/>
            <person name="Secka A."/>
            <person name="Antonio M."/>
            <person name="Oren A."/>
            <person name="Chaudhuri R."/>
            <person name="La Ragione R.M."/>
            <person name="Hildebrand F."/>
            <person name="Pallen M.J."/>
        </authorList>
    </citation>
    <scope>NUCLEOTIDE SEQUENCE [LARGE SCALE GENOMIC DNA]</scope>
    <source>
        <strain evidence="1 2">Sa4CUA1</strain>
    </source>
</reference>
<dbReference type="EMBL" id="JACSQQ010000022">
    <property type="protein sequence ID" value="MBD7951374.1"/>
    <property type="molecule type" value="Genomic_DNA"/>
</dbReference>
<evidence type="ECO:0000313" key="2">
    <source>
        <dbReference type="Proteomes" id="UP000641803"/>
    </source>
</evidence>
<proteinExistence type="predicted"/>
<comment type="caution">
    <text evidence="1">The sequence shown here is derived from an EMBL/GenBank/DDBJ whole genome shotgun (WGS) entry which is preliminary data.</text>
</comment>
<evidence type="ECO:0000313" key="1">
    <source>
        <dbReference type="EMBL" id="MBD7951374.1"/>
    </source>
</evidence>